<evidence type="ECO:0000313" key="4">
    <source>
        <dbReference type="Proteomes" id="UP000729402"/>
    </source>
</evidence>
<reference evidence="2" key="2">
    <citation type="submission" date="2021-02" db="EMBL/GenBank/DDBJ databases">
        <authorList>
            <person name="Kimball J.A."/>
            <person name="Haas M.W."/>
            <person name="Macchietto M."/>
            <person name="Kono T."/>
            <person name="Duquette J."/>
            <person name="Shao M."/>
        </authorList>
    </citation>
    <scope>NUCLEOTIDE SEQUENCE</scope>
    <source>
        <tissue evidence="2">Fresh leaf tissue</tissue>
    </source>
</reference>
<evidence type="ECO:0000313" key="2">
    <source>
        <dbReference type="EMBL" id="KAG8043298.1"/>
    </source>
</evidence>
<feature type="region of interest" description="Disordered" evidence="1">
    <location>
        <begin position="32"/>
        <end position="54"/>
    </location>
</feature>
<dbReference type="EMBL" id="JAAALK010000549">
    <property type="protein sequence ID" value="KAG8044546.1"/>
    <property type="molecule type" value="Genomic_DNA"/>
</dbReference>
<reference evidence="2" key="1">
    <citation type="journal article" date="2021" name="bioRxiv">
        <title>Whole Genome Assembly and Annotation of Northern Wild Rice, Zizania palustris L., Supports a Whole Genome Duplication in the Zizania Genus.</title>
        <authorList>
            <person name="Haas M."/>
            <person name="Kono T."/>
            <person name="Macchietto M."/>
            <person name="Millas R."/>
            <person name="McGilp L."/>
            <person name="Shao M."/>
            <person name="Duquette J."/>
            <person name="Hirsch C.N."/>
            <person name="Kimball J."/>
        </authorList>
    </citation>
    <scope>NUCLEOTIDE SEQUENCE</scope>
    <source>
        <tissue evidence="2">Fresh leaf tissue</tissue>
    </source>
</reference>
<dbReference type="EMBL" id="JAAALK010000961">
    <property type="protein sequence ID" value="KAG8043298.1"/>
    <property type="molecule type" value="Genomic_DNA"/>
</dbReference>
<name>A0A8J5RCA2_ZIZPA</name>
<gene>
    <name evidence="3" type="ORF">GUJ93_ZPchr0060g7195</name>
    <name evidence="2" type="ORF">GUJ93_ZPchr2161g7114</name>
</gene>
<protein>
    <submittedName>
        <fullName evidence="2">Uncharacterized protein</fullName>
    </submittedName>
</protein>
<evidence type="ECO:0000256" key="1">
    <source>
        <dbReference type="SAM" id="MobiDB-lite"/>
    </source>
</evidence>
<dbReference type="Proteomes" id="UP000729402">
    <property type="component" value="Unassembled WGS sequence"/>
</dbReference>
<comment type="caution">
    <text evidence="2">The sequence shown here is derived from an EMBL/GenBank/DDBJ whole genome shotgun (WGS) entry which is preliminary data.</text>
</comment>
<accession>A0A8J5RCA2</accession>
<keyword evidence="4" id="KW-1185">Reference proteome</keyword>
<evidence type="ECO:0000313" key="3">
    <source>
        <dbReference type="EMBL" id="KAG8044546.1"/>
    </source>
</evidence>
<proteinExistence type="predicted"/>
<dbReference type="AlphaFoldDB" id="A0A8J5RCA2"/>
<sequence>MLGCDLGGGGCLVEASAWLRRHATKVAGRSDGVEAEATASDSIPCTRRGGPTGKTDAYERNRRGRLLGGPKVARRPMRMLVHLPWTWHVAHARGVQATTGRLVRVLVDNPLLPWARRVVHTLGVPAAFFVLQPCRVDVISWEIWAGREGMSILDERRMVMLWVAHKGGSLVFCSIAWDQGRQHIIIACSTGTIVISTIQFHKDGVMLLVIA</sequence>
<organism evidence="2 4">
    <name type="scientific">Zizania palustris</name>
    <name type="common">Northern wild rice</name>
    <dbReference type="NCBI Taxonomy" id="103762"/>
    <lineage>
        <taxon>Eukaryota</taxon>
        <taxon>Viridiplantae</taxon>
        <taxon>Streptophyta</taxon>
        <taxon>Embryophyta</taxon>
        <taxon>Tracheophyta</taxon>
        <taxon>Spermatophyta</taxon>
        <taxon>Magnoliopsida</taxon>
        <taxon>Liliopsida</taxon>
        <taxon>Poales</taxon>
        <taxon>Poaceae</taxon>
        <taxon>BOP clade</taxon>
        <taxon>Oryzoideae</taxon>
        <taxon>Oryzeae</taxon>
        <taxon>Zizaniinae</taxon>
        <taxon>Zizania</taxon>
    </lineage>
</organism>